<evidence type="ECO:0000256" key="1">
    <source>
        <dbReference type="ARBA" id="ARBA00016178"/>
    </source>
</evidence>
<organism evidence="3 4">
    <name type="scientific">Enterospora canceri</name>
    <dbReference type="NCBI Taxonomy" id="1081671"/>
    <lineage>
        <taxon>Eukaryota</taxon>
        <taxon>Fungi</taxon>
        <taxon>Fungi incertae sedis</taxon>
        <taxon>Microsporidia</taxon>
        <taxon>Enterocytozoonidae</taxon>
        <taxon>Enterospora</taxon>
    </lineage>
</organism>
<dbReference type="Proteomes" id="UP000192639">
    <property type="component" value="Unassembled WGS sequence"/>
</dbReference>
<protein>
    <recommendedName>
        <fullName evidence="1">DNA polymerase kappa</fullName>
    </recommendedName>
</protein>
<dbReference type="GO" id="GO:0042276">
    <property type="term" value="P:error-prone translesion synthesis"/>
    <property type="evidence" value="ECO:0007669"/>
    <property type="project" value="TreeGrafter"/>
</dbReference>
<dbReference type="EMBL" id="LWDP01000058">
    <property type="protein sequence ID" value="ORD93659.1"/>
    <property type="molecule type" value="Genomic_DNA"/>
</dbReference>
<dbReference type="SUPFAM" id="SSF100879">
    <property type="entry name" value="Lesion bypass DNA polymerase (Y-family), little finger domain"/>
    <property type="match status" value="1"/>
</dbReference>
<dbReference type="OrthoDB" id="1747274at2759"/>
<dbReference type="Gene3D" id="3.40.1170.60">
    <property type="match status" value="1"/>
</dbReference>
<dbReference type="Gene3D" id="3.30.1490.100">
    <property type="entry name" value="DNA polymerase, Y-family, little finger domain"/>
    <property type="match status" value="1"/>
</dbReference>
<dbReference type="InterPro" id="IPR001126">
    <property type="entry name" value="UmuC"/>
</dbReference>
<reference evidence="3 4" key="1">
    <citation type="journal article" date="2017" name="Environ. Microbiol.">
        <title>Decay of the glycolytic pathway and adaptation to intranuclear parasitism within Enterocytozoonidae microsporidia.</title>
        <authorList>
            <person name="Wiredu Boakye D."/>
            <person name="Jaroenlak P."/>
            <person name="Prachumwat A."/>
            <person name="Williams T.A."/>
            <person name="Bateman K.S."/>
            <person name="Itsathitphaisarn O."/>
            <person name="Sritunyalucksana K."/>
            <person name="Paszkiewicz K.H."/>
            <person name="Moore K.A."/>
            <person name="Stentiford G.D."/>
            <person name="Williams B.A."/>
        </authorList>
    </citation>
    <scope>NUCLEOTIDE SEQUENCE [LARGE SCALE GENOMIC DNA]</scope>
    <source>
        <strain evidence="3 4">GB1</strain>
    </source>
</reference>
<keyword evidence="4" id="KW-1185">Reference proteome</keyword>
<sequence length="512" mass="59473">MVEGVKFTVVNSTGELFEENEEQRMFAVHEKAENLRQKYAERVEEIQAARNYVDMDMEIDKLKMAWPALFGLDDPDEFYVHVDLDSYYASVETLLNPKLKDVPLAVGSMAMIATSNYKAREYNVKAGMPGYHAKKLCPHLVIIPPQMNQYNYYSEVIMEILSCYDTQIEIYGIDESCMVFNEDKLVQAYEYHNSTNAKNDQIKYGGFNTTSISKLVEKIRQTVYNKTKLTISAGISLCRGHAKFASNINKPNGQLCIIDNFDQYILNLPCDKINGIGKMTKLRLSKTFQVTTVADLRNKHAECALVFPTKTFLNVFRLSFGFSQFDFAHSSKYNSNFKSIGNSYTIRKTTSYVETVQRLYEISQQVWQRMKKCDMYGMVVTLVIKYSTFKLVTRRKKINFVMKRHRELFETVVELLQENVVMNESKMKVVDEEIRMLGVTVSDLSKRSNLKTLEEFVVEKKAIDPRKCFLCQKLFLHESDVVFESHVNRCVDKAERDEKEAKKRIDYYIRKK</sequence>
<dbReference type="InterPro" id="IPR050116">
    <property type="entry name" value="DNA_polymerase-Y"/>
</dbReference>
<dbReference type="GO" id="GO:0003684">
    <property type="term" value="F:damaged DNA binding"/>
    <property type="evidence" value="ECO:0007669"/>
    <property type="project" value="InterPro"/>
</dbReference>
<comment type="caution">
    <text evidence="3">The sequence shown here is derived from an EMBL/GenBank/DDBJ whole genome shotgun (WGS) entry which is preliminary data.</text>
</comment>
<dbReference type="VEuPathDB" id="MicrosporidiaDB:ECANGB1_1798"/>
<proteinExistence type="predicted"/>
<dbReference type="SUPFAM" id="SSF56672">
    <property type="entry name" value="DNA/RNA polymerases"/>
    <property type="match status" value="1"/>
</dbReference>
<dbReference type="GO" id="GO:0003887">
    <property type="term" value="F:DNA-directed DNA polymerase activity"/>
    <property type="evidence" value="ECO:0007669"/>
    <property type="project" value="InterPro"/>
</dbReference>
<dbReference type="InterPro" id="IPR043502">
    <property type="entry name" value="DNA/RNA_pol_sf"/>
</dbReference>
<dbReference type="GO" id="GO:0070987">
    <property type="term" value="P:error-free translesion synthesis"/>
    <property type="evidence" value="ECO:0007669"/>
    <property type="project" value="UniProtKB-ARBA"/>
</dbReference>
<dbReference type="InterPro" id="IPR017961">
    <property type="entry name" value="DNA_pol_Y-fam_little_finger"/>
</dbReference>
<feature type="domain" description="UmuC" evidence="2">
    <location>
        <begin position="79"/>
        <end position="277"/>
    </location>
</feature>
<dbReference type="PANTHER" id="PTHR11076">
    <property type="entry name" value="DNA REPAIR POLYMERASE UMUC / TRANSFERASE FAMILY MEMBER"/>
    <property type="match status" value="1"/>
</dbReference>
<evidence type="ECO:0000313" key="4">
    <source>
        <dbReference type="Proteomes" id="UP000192639"/>
    </source>
</evidence>
<evidence type="ECO:0000259" key="2">
    <source>
        <dbReference type="PROSITE" id="PS50173"/>
    </source>
</evidence>
<dbReference type="Pfam" id="PF00817">
    <property type="entry name" value="IMS"/>
    <property type="match status" value="1"/>
</dbReference>
<dbReference type="GO" id="GO:0006281">
    <property type="term" value="P:DNA repair"/>
    <property type="evidence" value="ECO:0007669"/>
    <property type="project" value="InterPro"/>
</dbReference>
<dbReference type="PANTHER" id="PTHR11076:SF33">
    <property type="entry name" value="DNA POLYMERASE KAPPA"/>
    <property type="match status" value="1"/>
</dbReference>
<gene>
    <name evidence="3" type="primary">POLK</name>
    <name evidence="3" type="ORF">ECANGB1_1798</name>
</gene>
<dbReference type="AlphaFoldDB" id="A0A1Y1S6L7"/>
<evidence type="ECO:0000313" key="3">
    <source>
        <dbReference type="EMBL" id="ORD93659.1"/>
    </source>
</evidence>
<name>A0A1Y1S6L7_9MICR</name>
<dbReference type="InterPro" id="IPR036775">
    <property type="entry name" value="DNA_pol_Y-fam_lit_finger_sf"/>
</dbReference>
<dbReference type="InterPro" id="IPR022880">
    <property type="entry name" value="DNApol_IV"/>
</dbReference>
<dbReference type="CDD" id="cd03586">
    <property type="entry name" value="PolY_Pol_IV_kappa"/>
    <property type="match status" value="1"/>
</dbReference>
<dbReference type="Pfam" id="PF11799">
    <property type="entry name" value="IMS_C"/>
    <property type="match status" value="1"/>
</dbReference>
<dbReference type="InterPro" id="IPR043128">
    <property type="entry name" value="Rev_trsase/Diguanyl_cyclase"/>
</dbReference>
<accession>A0A1Y1S6L7</accession>
<dbReference type="Gene3D" id="3.30.70.270">
    <property type="match status" value="1"/>
</dbReference>
<dbReference type="GO" id="GO:0005634">
    <property type="term" value="C:nucleus"/>
    <property type="evidence" value="ECO:0007669"/>
    <property type="project" value="TreeGrafter"/>
</dbReference>
<dbReference type="PROSITE" id="PS50173">
    <property type="entry name" value="UMUC"/>
    <property type="match status" value="1"/>
</dbReference>